<organism evidence="3 4">
    <name type="scientific">Actinomadura luteofluorescens</name>
    <dbReference type="NCBI Taxonomy" id="46163"/>
    <lineage>
        <taxon>Bacteria</taxon>
        <taxon>Bacillati</taxon>
        <taxon>Actinomycetota</taxon>
        <taxon>Actinomycetes</taxon>
        <taxon>Streptosporangiales</taxon>
        <taxon>Thermomonosporaceae</taxon>
        <taxon>Actinomadura</taxon>
    </lineage>
</organism>
<keyword evidence="2" id="KW-1133">Transmembrane helix</keyword>
<dbReference type="AlphaFoldDB" id="A0A7Y9JID9"/>
<proteinExistence type="predicted"/>
<evidence type="ECO:0000313" key="3">
    <source>
        <dbReference type="EMBL" id="NYD49731.1"/>
    </source>
</evidence>
<name>A0A7Y9JID9_9ACTN</name>
<evidence type="ECO:0000256" key="1">
    <source>
        <dbReference type="SAM" id="MobiDB-lite"/>
    </source>
</evidence>
<sequence>MTCEHEAPDGQAATGDTAADPDPDGGLDAAWILPALLILAAKGVRAGGEGAPWDGLAVGLAACAALATVVVFVKAVRRRAYETMTTVAVATLIVGAVAYARGDIP</sequence>
<dbReference type="EMBL" id="JACCBA010000001">
    <property type="protein sequence ID" value="NYD49731.1"/>
    <property type="molecule type" value="Genomic_DNA"/>
</dbReference>
<gene>
    <name evidence="3" type="ORF">BJY14_005714</name>
</gene>
<feature type="transmembrane region" description="Helical" evidence="2">
    <location>
        <begin position="55"/>
        <end position="73"/>
    </location>
</feature>
<evidence type="ECO:0000313" key="4">
    <source>
        <dbReference type="Proteomes" id="UP000529783"/>
    </source>
</evidence>
<dbReference type="Proteomes" id="UP000529783">
    <property type="component" value="Unassembled WGS sequence"/>
</dbReference>
<feature type="transmembrane region" description="Helical" evidence="2">
    <location>
        <begin position="80"/>
        <end position="100"/>
    </location>
</feature>
<feature type="compositionally biased region" description="Low complexity" evidence="1">
    <location>
        <begin position="9"/>
        <end position="18"/>
    </location>
</feature>
<comment type="caution">
    <text evidence="3">The sequence shown here is derived from an EMBL/GenBank/DDBJ whole genome shotgun (WGS) entry which is preliminary data.</text>
</comment>
<keyword evidence="4" id="KW-1185">Reference proteome</keyword>
<accession>A0A7Y9JID9</accession>
<protein>
    <submittedName>
        <fullName evidence="3">Uncharacterized protein</fullName>
    </submittedName>
</protein>
<keyword evidence="2" id="KW-0472">Membrane</keyword>
<feature type="region of interest" description="Disordered" evidence="1">
    <location>
        <begin position="1"/>
        <end position="25"/>
    </location>
</feature>
<dbReference type="RefSeq" id="WP_179846398.1">
    <property type="nucleotide sequence ID" value="NZ_JACCBA010000001.1"/>
</dbReference>
<evidence type="ECO:0000256" key="2">
    <source>
        <dbReference type="SAM" id="Phobius"/>
    </source>
</evidence>
<reference evidence="3 4" key="1">
    <citation type="submission" date="2020-07" db="EMBL/GenBank/DDBJ databases">
        <title>Sequencing the genomes of 1000 actinobacteria strains.</title>
        <authorList>
            <person name="Klenk H.-P."/>
        </authorList>
    </citation>
    <scope>NUCLEOTIDE SEQUENCE [LARGE SCALE GENOMIC DNA]</scope>
    <source>
        <strain evidence="3 4">DSM 40398</strain>
    </source>
</reference>
<keyword evidence="2" id="KW-0812">Transmembrane</keyword>